<evidence type="ECO:0000256" key="1">
    <source>
        <dbReference type="SAM" id="MobiDB-lite"/>
    </source>
</evidence>
<comment type="caution">
    <text evidence="2">The sequence shown here is derived from an EMBL/GenBank/DDBJ whole genome shotgun (WGS) entry which is preliminary data.</text>
</comment>
<sequence length="156" mass="17206">MTRSLHAEENVYIEGASRRLRRPFFDTAPLLYIFTSGEERMQCCAPKSDHRASNEYLATMSNDTRPESESTVTFESTTITTELFGSDGLEDLLAAEETRVETTTLVSDNQAIIKSTAQHSFGKAPDDDEDGRGEEGKNVAGVVRDSKGRPIKTAPK</sequence>
<keyword evidence="3" id="KW-1185">Reference proteome</keyword>
<organism evidence="2 3">
    <name type="scientific">Ephemerocybe angulata</name>
    <dbReference type="NCBI Taxonomy" id="980116"/>
    <lineage>
        <taxon>Eukaryota</taxon>
        <taxon>Fungi</taxon>
        <taxon>Dikarya</taxon>
        <taxon>Basidiomycota</taxon>
        <taxon>Agaricomycotina</taxon>
        <taxon>Agaricomycetes</taxon>
        <taxon>Agaricomycetidae</taxon>
        <taxon>Agaricales</taxon>
        <taxon>Agaricineae</taxon>
        <taxon>Psathyrellaceae</taxon>
        <taxon>Ephemerocybe</taxon>
    </lineage>
</organism>
<gene>
    <name evidence="2" type="ORF">D9611_010193</name>
</gene>
<protein>
    <submittedName>
        <fullName evidence="2">Uncharacterized protein</fullName>
    </submittedName>
</protein>
<dbReference type="EMBL" id="JAACJK010000223">
    <property type="protein sequence ID" value="KAF5313563.1"/>
    <property type="molecule type" value="Genomic_DNA"/>
</dbReference>
<dbReference type="AlphaFoldDB" id="A0A8H5AZ62"/>
<feature type="region of interest" description="Disordered" evidence="1">
    <location>
        <begin position="116"/>
        <end position="156"/>
    </location>
</feature>
<name>A0A8H5AZ62_9AGAR</name>
<proteinExistence type="predicted"/>
<evidence type="ECO:0000313" key="2">
    <source>
        <dbReference type="EMBL" id="KAF5313563.1"/>
    </source>
</evidence>
<evidence type="ECO:0000313" key="3">
    <source>
        <dbReference type="Proteomes" id="UP000541558"/>
    </source>
</evidence>
<dbReference type="Proteomes" id="UP000541558">
    <property type="component" value="Unassembled WGS sequence"/>
</dbReference>
<reference evidence="2 3" key="1">
    <citation type="journal article" date="2020" name="ISME J.">
        <title>Uncovering the hidden diversity of litter-decomposition mechanisms in mushroom-forming fungi.</title>
        <authorList>
            <person name="Floudas D."/>
            <person name="Bentzer J."/>
            <person name="Ahren D."/>
            <person name="Johansson T."/>
            <person name="Persson P."/>
            <person name="Tunlid A."/>
        </authorList>
    </citation>
    <scope>NUCLEOTIDE SEQUENCE [LARGE SCALE GENOMIC DNA]</scope>
    <source>
        <strain evidence="2 3">CBS 175.51</strain>
    </source>
</reference>
<accession>A0A8H5AZ62</accession>